<name>A0A1H0YQ88_9MICO</name>
<dbReference type="AlphaFoldDB" id="A0A1H0YQ88"/>
<reference evidence="3 4" key="1">
    <citation type="submission" date="2016-10" db="EMBL/GenBank/DDBJ databases">
        <authorList>
            <person name="de Groot N.N."/>
        </authorList>
    </citation>
    <scope>NUCLEOTIDE SEQUENCE [LARGE SCALE GENOMIC DNA]</scope>
    <source>
        <strain evidence="3 4">DSM 22788</strain>
    </source>
</reference>
<feature type="transmembrane region" description="Helical" evidence="2">
    <location>
        <begin position="31"/>
        <end position="50"/>
    </location>
</feature>
<dbReference type="RefSeq" id="WP_176783270.1">
    <property type="nucleotide sequence ID" value="NZ_FNKB01000001.1"/>
</dbReference>
<organism evidence="3 4">
    <name type="scientific">Leucobacter chromiiresistens</name>
    <dbReference type="NCBI Taxonomy" id="1079994"/>
    <lineage>
        <taxon>Bacteria</taxon>
        <taxon>Bacillati</taxon>
        <taxon>Actinomycetota</taxon>
        <taxon>Actinomycetes</taxon>
        <taxon>Micrococcales</taxon>
        <taxon>Microbacteriaceae</taxon>
        <taxon>Leucobacter</taxon>
    </lineage>
</organism>
<feature type="transmembrane region" description="Helical" evidence="2">
    <location>
        <begin position="109"/>
        <end position="133"/>
    </location>
</feature>
<gene>
    <name evidence="3" type="ORF">SAMN04488565_1089</name>
</gene>
<accession>A0A1H0YQ88</accession>
<keyword evidence="2" id="KW-0812">Transmembrane</keyword>
<feature type="compositionally biased region" description="Basic and acidic residues" evidence="1">
    <location>
        <begin position="147"/>
        <end position="174"/>
    </location>
</feature>
<keyword evidence="2" id="KW-0472">Membrane</keyword>
<evidence type="ECO:0000256" key="1">
    <source>
        <dbReference type="SAM" id="MobiDB-lite"/>
    </source>
</evidence>
<feature type="transmembrane region" description="Helical" evidence="2">
    <location>
        <begin position="71"/>
        <end position="89"/>
    </location>
</feature>
<proteinExistence type="predicted"/>
<sequence>MRSPIVVVVGVVLALWMSVGRWPFGIGGSLTWWYVPTIGFVFAGLQLWLAHRLRVTAARGRRTSRSTIVSLILAWLSAVGFGLTVPDRVGDDLVSVLSLASGSDFSVEMSLALCNPLGILAFALAIAALAFAYADARDPKPEEDELAERSDLAEHSELADRSEHSDLAERERFV</sequence>
<evidence type="ECO:0000256" key="2">
    <source>
        <dbReference type="SAM" id="Phobius"/>
    </source>
</evidence>
<feature type="region of interest" description="Disordered" evidence="1">
    <location>
        <begin position="142"/>
        <end position="174"/>
    </location>
</feature>
<dbReference type="EMBL" id="FNKB01000001">
    <property type="protein sequence ID" value="SDQ17290.1"/>
    <property type="molecule type" value="Genomic_DNA"/>
</dbReference>
<evidence type="ECO:0000313" key="3">
    <source>
        <dbReference type="EMBL" id="SDQ17290.1"/>
    </source>
</evidence>
<keyword evidence="2" id="KW-1133">Transmembrane helix</keyword>
<protein>
    <submittedName>
        <fullName evidence="3">Uncharacterized protein</fullName>
    </submittedName>
</protein>
<evidence type="ECO:0000313" key="4">
    <source>
        <dbReference type="Proteomes" id="UP000182690"/>
    </source>
</evidence>
<dbReference type="Proteomes" id="UP000182690">
    <property type="component" value="Unassembled WGS sequence"/>
</dbReference>